<gene>
    <name evidence="1" type="ORF">NBO_444g0003</name>
</gene>
<keyword evidence="2" id="KW-1185">Reference proteome</keyword>
<protein>
    <submittedName>
        <fullName evidence="1">Uncharacterized protein</fullName>
    </submittedName>
</protein>
<dbReference type="Proteomes" id="UP000016927">
    <property type="component" value="Unassembled WGS sequence"/>
</dbReference>
<sequence length="263" mass="30915">MKIIKFKMNDVEYEVPIRIFEYENSDIISLKGSSKYDRFFYESLLEQLRSSLRNLVESILYHPKKYKKILKNFKKCGNNQVEKSFKDDILPKLKILLTDIKKKCKHKSTNVDINNITECTKEFMNKNFTEKDVKGLIEKYINFGDFVMKSNDDEIYETLVARCNDFLFFIAELIGNKLKINSYLQANFHITIEIIKGLRVKAADANIVPLFDVSGSRIYLNLEEDIVKDEKSPTEYFIIPNEIIENKKISYVMSSQIYDINED</sequence>
<name>R0M347_NOSB1</name>
<dbReference type="AlphaFoldDB" id="R0M347"/>
<dbReference type="EMBL" id="KB909352">
    <property type="protein sequence ID" value="EOB12424.1"/>
    <property type="molecule type" value="Genomic_DNA"/>
</dbReference>
<evidence type="ECO:0000313" key="2">
    <source>
        <dbReference type="Proteomes" id="UP000016927"/>
    </source>
</evidence>
<dbReference type="OrthoDB" id="16824at2759"/>
<proteinExistence type="predicted"/>
<dbReference type="HOGENOM" id="CLU_1058046_0_0_1"/>
<evidence type="ECO:0000313" key="1">
    <source>
        <dbReference type="EMBL" id="EOB12424.1"/>
    </source>
</evidence>
<dbReference type="VEuPathDB" id="MicrosporidiaDB:NBO_444g0003"/>
<organism evidence="1 2">
    <name type="scientific">Nosema bombycis (strain CQ1 / CVCC 102059)</name>
    <name type="common">Microsporidian parasite</name>
    <name type="synonym">Pebrine of silkworm</name>
    <dbReference type="NCBI Taxonomy" id="578461"/>
    <lineage>
        <taxon>Eukaryota</taxon>
        <taxon>Fungi</taxon>
        <taxon>Fungi incertae sedis</taxon>
        <taxon>Microsporidia</taxon>
        <taxon>Nosematidae</taxon>
        <taxon>Nosema</taxon>
    </lineage>
</organism>
<reference evidence="1 2" key="1">
    <citation type="journal article" date="2013" name="BMC Genomics">
        <title>Comparative genomics of parasitic silkworm microsporidia reveal an association between genome expansion and host adaptation.</title>
        <authorList>
            <person name="Pan G."/>
            <person name="Xu J."/>
            <person name="Li T."/>
            <person name="Xia Q."/>
            <person name="Liu S.L."/>
            <person name="Zhang G."/>
            <person name="Li S."/>
            <person name="Li C."/>
            <person name="Liu H."/>
            <person name="Yang L."/>
            <person name="Liu T."/>
            <person name="Zhang X."/>
            <person name="Wu Z."/>
            <person name="Fan W."/>
            <person name="Dang X."/>
            <person name="Xiang H."/>
            <person name="Tao M."/>
            <person name="Li Y."/>
            <person name="Hu J."/>
            <person name="Li Z."/>
            <person name="Lin L."/>
            <person name="Luo J."/>
            <person name="Geng L."/>
            <person name="Wang L."/>
            <person name="Long M."/>
            <person name="Wan Y."/>
            <person name="He N."/>
            <person name="Zhang Z."/>
            <person name="Lu C."/>
            <person name="Keeling P.J."/>
            <person name="Wang J."/>
            <person name="Xiang Z."/>
            <person name="Zhou Z."/>
        </authorList>
    </citation>
    <scope>NUCLEOTIDE SEQUENCE [LARGE SCALE GENOMIC DNA]</scope>
    <source>
        <strain evidence="2">CQ1 / CVCC 102059</strain>
    </source>
</reference>
<accession>R0M347</accession>